<dbReference type="AlphaFoldDB" id="A0A8J2KI36"/>
<reference evidence="1" key="1">
    <citation type="submission" date="2021-06" db="EMBL/GenBank/DDBJ databases">
        <authorList>
            <person name="Hodson N. C."/>
            <person name="Mongue J. A."/>
            <person name="Jaron S. K."/>
        </authorList>
    </citation>
    <scope>NUCLEOTIDE SEQUENCE</scope>
</reference>
<name>A0A8J2KI36_9HEXA</name>
<dbReference type="Proteomes" id="UP000708208">
    <property type="component" value="Unassembled WGS sequence"/>
</dbReference>
<proteinExistence type="predicted"/>
<keyword evidence="2" id="KW-1185">Reference proteome</keyword>
<comment type="caution">
    <text evidence="1">The sequence shown here is derived from an EMBL/GenBank/DDBJ whole genome shotgun (WGS) entry which is preliminary data.</text>
</comment>
<feature type="non-terminal residue" evidence="1">
    <location>
        <position position="1"/>
    </location>
</feature>
<sequence>DQVPPNGLAKLPNLRRLCIFIKSDGSCLSEPYQEISDILGYFILFQLPNLEDLQISSSRMSEKCVDKLSQMPKMRKLRVNSLCIDH</sequence>
<evidence type="ECO:0000313" key="2">
    <source>
        <dbReference type="Proteomes" id="UP000708208"/>
    </source>
</evidence>
<protein>
    <submittedName>
        <fullName evidence="1">Uncharacterized protein</fullName>
    </submittedName>
</protein>
<accession>A0A8J2KI36</accession>
<evidence type="ECO:0000313" key="1">
    <source>
        <dbReference type="EMBL" id="CAG7785267.1"/>
    </source>
</evidence>
<dbReference type="EMBL" id="CAJVCH010292552">
    <property type="protein sequence ID" value="CAG7785267.1"/>
    <property type="molecule type" value="Genomic_DNA"/>
</dbReference>
<gene>
    <name evidence="1" type="ORF">AFUS01_LOCUS23900</name>
</gene>
<organism evidence="1 2">
    <name type="scientific">Allacma fusca</name>
    <dbReference type="NCBI Taxonomy" id="39272"/>
    <lineage>
        <taxon>Eukaryota</taxon>
        <taxon>Metazoa</taxon>
        <taxon>Ecdysozoa</taxon>
        <taxon>Arthropoda</taxon>
        <taxon>Hexapoda</taxon>
        <taxon>Collembola</taxon>
        <taxon>Symphypleona</taxon>
        <taxon>Sminthuridae</taxon>
        <taxon>Allacma</taxon>
    </lineage>
</organism>